<evidence type="ECO:0000256" key="1">
    <source>
        <dbReference type="SAM" id="Phobius"/>
    </source>
</evidence>
<keyword evidence="1" id="KW-1133">Transmembrane helix</keyword>
<dbReference type="EMBL" id="JAENIL010000035">
    <property type="protein sequence ID" value="MBK1878800.1"/>
    <property type="molecule type" value="Genomic_DNA"/>
</dbReference>
<feature type="transmembrane region" description="Helical" evidence="1">
    <location>
        <begin position="220"/>
        <end position="243"/>
    </location>
</feature>
<comment type="caution">
    <text evidence="3">The sequence shown here is derived from an EMBL/GenBank/DDBJ whole genome shotgun (WGS) entry which is preliminary data.</text>
</comment>
<dbReference type="Pfam" id="PF05569">
    <property type="entry name" value="Peptidase_M56"/>
    <property type="match status" value="1"/>
</dbReference>
<keyword evidence="1" id="KW-0472">Membrane</keyword>
<gene>
    <name evidence="3" type="ORF">JIN87_18100</name>
</gene>
<organism evidence="3 4">
    <name type="scientific">Pelagicoccus mobilis</name>
    <dbReference type="NCBI Taxonomy" id="415221"/>
    <lineage>
        <taxon>Bacteria</taxon>
        <taxon>Pseudomonadati</taxon>
        <taxon>Verrucomicrobiota</taxon>
        <taxon>Opitutia</taxon>
        <taxon>Puniceicoccales</taxon>
        <taxon>Pelagicoccaceae</taxon>
        <taxon>Pelagicoccus</taxon>
    </lineage>
</organism>
<dbReference type="RefSeq" id="WP_200357014.1">
    <property type="nucleotide sequence ID" value="NZ_JAENIL010000035.1"/>
</dbReference>
<evidence type="ECO:0000259" key="2">
    <source>
        <dbReference type="Pfam" id="PF05569"/>
    </source>
</evidence>
<feature type="transmembrane region" description="Helical" evidence="1">
    <location>
        <begin position="115"/>
        <end position="134"/>
    </location>
</feature>
<protein>
    <submittedName>
        <fullName evidence="3">M56 family metallopeptidase</fullName>
    </submittedName>
</protein>
<dbReference type="InterPro" id="IPR008756">
    <property type="entry name" value="Peptidase_M56"/>
</dbReference>
<sequence length="497" mass="55817">MADLFWLYWDASVRFALLSFVMLLALPFLRRWLSPKVLCWAWALLVIRLSLPMALPFSGSIFNLSEKLQPSTWTNVLRSGVVDAGWGETILPVFRTQDDLVRSTLVGFSWEHAMVLIWAIGFFVLLGHLIFNAVRLHRFFSRADRQNGGRLYEIFKDTRRRFGIHANVPLLVSKDVKTPGIAGIFNPRVVIPKFCKDELNDEEVRCVLLHELTHYKRGDLFLHHLLMLICFIHWYNPLVWLVFRQFKISMEQACDQDVVNTVSITTVRDYGMTLLRVMQRSRDALVSPAGALCLLGNRKSSALKDRIQLIANPRRSAPFMAAIGVCLFGASFVYSITGEAEVETEAERLLSLTSFPGASLFKVNGDDRSQGLGMDIVLDASSVRSPSSWVQEVDVSDIKGREVIARVTYDVNPVGNGEEFWVTVRNATGQVINSKSTTAVSNAGSNRRFMEIRLGLAGSAEGIDYGLSSNGSSGVWLRSFELIETSASSSRLRRDRL</sequence>
<feature type="transmembrane region" description="Helical" evidence="1">
    <location>
        <begin position="38"/>
        <end position="62"/>
    </location>
</feature>
<dbReference type="CDD" id="cd07341">
    <property type="entry name" value="M56_BlaR1_MecR1_like"/>
    <property type="match status" value="1"/>
</dbReference>
<dbReference type="PANTHER" id="PTHR34978">
    <property type="entry name" value="POSSIBLE SENSOR-TRANSDUCER PROTEIN BLAR"/>
    <property type="match status" value="1"/>
</dbReference>
<proteinExistence type="predicted"/>
<keyword evidence="1" id="KW-0812">Transmembrane</keyword>
<dbReference type="Proteomes" id="UP000617628">
    <property type="component" value="Unassembled WGS sequence"/>
</dbReference>
<evidence type="ECO:0000313" key="3">
    <source>
        <dbReference type="EMBL" id="MBK1878800.1"/>
    </source>
</evidence>
<dbReference type="AlphaFoldDB" id="A0A934RW33"/>
<accession>A0A934RW33</accession>
<dbReference type="InterPro" id="IPR052173">
    <property type="entry name" value="Beta-lactam_resp_regulator"/>
</dbReference>
<reference evidence="3" key="1">
    <citation type="submission" date="2021-01" db="EMBL/GenBank/DDBJ databases">
        <title>Modified the classification status of verrucomicrobia.</title>
        <authorList>
            <person name="Feng X."/>
        </authorList>
    </citation>
    <scope>NUCLEOTIDE SEQUENCE</scope>
    <source>
        <strain evidence="3">KCTC 13126</strain>
    </source>
</reference>
<feature type="domain" description="Peptidase M56" evidence="2">
    <location>
        <begin position="9"/>
        <end position="310"/>
    </location>
</feature>
<keyword evidence="4" id="KW-1185">Reference proteome</keyword>
<name>A0A934RW33_9BACT</name>
<evidence type="ECO:0000313" key="4">
    <source>
        <dbReference type="Proteomes" id="UP000617628"/>
    </source>
</evidence>
<feature type="transmembrane region" description="Helical" evidence="1">
    <location>
        <begin position="6"/>
        <end position="26"/>
    </location>
</feature>
<dbReference type="Gene3D" id="3.30.2010.10">
    <property type="entry name" value="Metalloproteases ('zincins'), catalytic domain"/>
    <property type="match status" value="1"/>
</dbReference>
<dbReference type="PANTHER" id="PTHR34978:SF3">
    <property type="entry name" value="SLR0241 PROTEIN"/>
    <property type="match status" value="1"/>
</dbReference>